<keyword evidence="5" id="KW-0479">Metal-binding</keyword>
<dbReference type="AlphaFoldDB" id="A0A1A8AER9"/>
<dbReference type="InterPro" id="IPR045249">
    <property type="entry name" value="HARBI1-like"/>
</dbReference>
<dbReference type="InterPro" id="IPR027806">
    <property type="entry name" value="HARBI1_dom"/>
</dbReference>
<dbReference type="GO" id="GO:0004518">
    <property type="term" value="F:nuclease activity"/>
    <property type="evidence" value="ECO:0007669"/>
    <property type="project" value="UniProtKB-KW"/>
</dbReference>
<proteinExistence type="inferred from homology"/>
<organism evidence="9">
    <name type="scientific">Nothobranchius furzeri</name>
    <name type="common">Turquoise killifish</name>
    <dbReference type="NCBI Taxonomy" id="105023"/>
    <lineage>
        <taxon>Eukaryota</taxon>
        <taxon>Metazoa</taxon>
        <taxon>Chordata</taxon>
        <taxon>Craniata</taxon>
        <taxon>Vertebrata</taxon>
        <taxon>Euteleostomi</taxon>
        <taxon>Actinopterygii</taxon>
        <taxon>Neopterygii</taxon>
        <taxon>Teleostei</taxon>
        <taxon>Neoteleostei</taxon>
        <taxon>Acanthomorphata</taxon>
        <taxon>Ovalentaria</taxon>
        <taxon>Atherinomorphae</taxon>
        <taxon>Cyprinodontiformes</taxon>
        <taxon>Nothobranchiidae</taxon>
        <taxon>Nothobranchius</taxon>
    </lineage>
</organism>
<dbReference type="Pfam" id="PF13359">
    <property type="entry name" value="DDE_Tnp_4"/>
    <property type="match status" value="1"/>
</dbReference>
<evidence type="ECO:0000313" key="9">
    <source>
        <dbReference type="EMBL" id="SBP53213.1"/>
    </source>
</evidence>
<gene>
    <name evidence="9" type="primary">CR936371.1</name>
</gene>
<keyword evidence="4" id="KW-0540">Nuclease</keyword>
<dbReference type="EMBL" id="HADY01014728">
    <property type="protein sequence ID" value="SBP53213.1"/>
    <property type="molecule type" value="Transcribed_RNA"/>
</dbReference>
<evidence type="ECO:0000256" key="3">
    <source>
        <dbReference type="ARBA" id="ARBA00006958"/>
    </source>
</evidence>
<reference evidence="9" key="2">
    <citation type="submission" date="2016-06" db="EMBL/GenBank/DDBJ databases">
        <title>The genome of a short-lived fish provides insights into sex chromosome evolution and the genetic control of aging.</title>
        <authorList>
            <person name="Reichwald K."/>
            <person name="Felder M."/>
            <person name="Petzold A."/>
            <person name="Koch P."/>
            <person name="Groth M."/>
            <person name="Platzer M."/>
        </authorList>
    </citation>
    <scope>NUCLEOTIDE SEQUENCE</scope>
    <source>
        <tissue evidence="9">Brain</tissue>
    </source>
</reference>
<evidence type="ECO:0000259" key="8">
    <source>
        <dbReference type="Pfam" id="PF13359"/>
    </source>
</evidence>
<evidence type="ECO:0000256" key="6">
    <source>
        <dbReference type="ARBA" id="ARBA00022801"/>
    </source>
</evidence>
<protein>
    <recommendedName>
        <fullName evidence="8">DDE Tnp4 domain-containing protein</fullName>
    </recommendedName>
</protein>
<dbReference type="GO" id="GO:0046872">
    <property type="term" value="F:metal ion binding"/>
    <property type="evidence" value="ECO:0007669"/>
    <property type="project" value="UniProtKB-KW"/>
</dbReference>
<accession>A0A1A8AER9</accession>
<evidence type="ECO:0000256" key="2">
    <source>
        <dbReference type="ARBA" id="ARBA00004123"/>
    </source>
</evidence>
<evidence type="ECO:0000256" key="7">
    <source>
        <dbReference type="ARBA" id="ARBA00023242"/>
    </source>
</evidence>
<reference evidence="9" key="1">
    <citation type="submission" date="2016-05" db="EMBL/GenBank/DDBJ databases">
        <authorList>
            <person name="Lavstsen T."/>
            <person name="Jespersen J.S."/>
        </authorList>
    </citation>
    <scope>NUCLEOTIDE SEQUENCE</scope>
    <source>
        <tissue evidence="9">Brain</tissue>
    </source>
</reference>
<keyword evidence="6" id="KW-0378">Hydrolase</keyword>
<name>A0A1A8AER9_NOTFU</name>
<sequence>MTRSSLLKLSELLRPHIKGESTVMRSLVCVTKKVACTLYYLADEGRLRKTVYAFGLSRQVVSKIVQEVCEAITVHLGSLYIQLPTSENAVYSLVEGFEQMHGLPQCLGAVDGTHVGIKQPSANSTDYLNRKGNFTLNIQATCDYKYCFMDVVKWPGNVHNARVFANSAINDFLKSQKIPSCPR</sequence>
<feature type="domain" description="DDE Tnp4" evidence="8">
    <location>
        <begin position="110"/>
        <end position="174"/>
    </location>
</feature>
<evidence type="ECO:0000256" key="1">
    <source>
        <dbReference type="ARBA" id="ARBA00001968"/>
    </source>
</evidence>
<evidence type="ECO:0000256" key="5">
    <source>
        <dbReference type="ARBA" id="ARBA00022723"/>
    </source>
</evidence>
<dbReference type="GO" id="GO:0016787">
    <property type="term" value="F:hydrolase activity"/>
    <property type="evidence" value="ECO:0007669"/>
    <property type="project" value="UniProtKB-KW"/>
</dbReference>
<evidence type="ECO:0000256" key="4">
    <source>
        <dbReference type="ARBA" id="ARBA00022722"/>
    </source>
</evidence>
<comment type="cofactor">
    <cofactor evidence="1">
        <name>a divalent metal cation</name>
        <dbReference type="ChEBI" id="CHEBI:60240"/>
    </cofactor>
</comment>
<dbReference type="PANTHER" id="PTHR22930">
    <property type="match status" value="1"/>
</dbReference>
<comment type="subcellular location">
    <subcellularLocation>
        <location evidence="2">Nucleus</location>
    </subcellularLocation>
</comment>
<dbReference type="GO" id="GO:0005634">
    <property type="term" value="C:nucleus"/>
    <property type="evidence" value="ECO:0007669"/>
    <property type="project" value="UniProtKB-SubCell"/>
</dbReference>
<dbReference type="PANTHER" id="PTHR22930:SF85">
    <property type="entry name" value="GH03217P-RELATED"/>
    <property type="match status" value="1"/>
</dbReference>
<comment type="similarity">
    <text evidence="3">Belongs to the HARBI1 family.</text>
</comment>
<keyword evidence="7" id="KW-0539">Nucleus</keyword>